<dbReference type="AlphaFoldDB" id="A0AAU7JLM1"/>
<dbReference type="RefSeq" id="WP_406857697.1">
    <property type="nucleotide sequence ID" value="NZ_CP157484.1"/>
</dbReference>
<name>A0AAU7JLM1_9HYPH</name>
<protein>
    <recommendedName>
        <fullName evidence="3">Transposase</fullName>
    </recommendedName>
</protein>
<evidence type="ECO:0008006" key="3">
    <source>
        <dbReference type="Google" id="ProtNLM"/>
    </source>
</evidence>
<gene>
    <name evidence="2" type="ORF">ABEG18_08805</name>
</gene>
<feature type="region of interest" description="Disordered" evidence="1">
    <location>
        <begin position="47"/>
        <end position="102"/>
    </location>
</feature>
<dbReference type="EMBL" id="CP157484">
    <property type="protein sequence ID" value="XBO40839.1"/>
    <property type="molecule type" value="Genomic_DNA"/>
</dbReference>
<proteinExistence type="predicted"/>
<accession>A0AAU7JLM1</accession>
<sequence length="147" mass="15739">MPGGGRRDLAGRSDDAAGRFDDLVRSRAGRPHQRHVVCDFLAGRQKVAKTAAPRRKRGPAGSRSPSIDYKKKAPDLVDSAPQNLSGLRPQFRPDKLGDEVAPSWRRGSSLATHMVEALPLAALVLDRFAPGRVGVAGSSWSPPSGPR</sequence>
<evidence type="ECO:0000313" key="2">
    <source>
        <dbReference type="EMBL" id="XBO40839.1"/>
    </source>
</evidence>
<reference evidence="2" key="1">
    <citation type="submission" date="2024-05" db="EMBL/GenBank/DDBJ databases">
        <authorList>
            <person name="Kim S."/>
            <person name="Heo J."/>
            <person name="Choi H."/>
            <person name="Choi Y."/>
            <person name="Kwon S.-W."/>
            <person name="Kim Y."/>
        </authorList>
    </citation>
    <scope>NUCLEOTIDE SEQUENCE</scope>
    <source>
        <strain evidence="2">KACC 23698</strain>
    </source>
</reference>
<organism evidence="2">
    <name type="scientific">Alsobacter sp. KACC 23698</name>
    <dbReference type="NCBI Taxonomy" id="3149229"/>
    <lineage>
        <taxon>Bacteria</taxon>
        <taxon>Pseudomonadati</taxon>
        <taxon>Pseudomonadota</taxon>
        <taxon>Alphaproteobacteria</taxon>
        <taxon>Hyphomicrobiales</taxon>
        <taxon>Alsobacteraceae</taxon>
        <taxon>Alsobacter</taxon>
    </lineage>
</organism>
<feature type="compositionally biased region" description="Basic and acidic residues" evidence="1">
    <location>
        <begin position="1"/>
        <end position="25"/>
    </location>
</feature>
<feature type="region of interest" description="Disordered" evidence="1">
    <location>
        <begin position="1"/>
        <end position="29"/>
    </location>
</feature>
<evidence type="ECO:0000256" key="1">
    <source>
        <dbReference type="SAM" id="MobiDB-lite"/>
    </source>
</evidence>